<comment type="caution">
    <text evidence="4">The sequence shown here is derived from an EMBL/GenBank/DDBJ whole genome shotgun (WGS) entry which is preliminary data.</text>
</comment>
<keyword evidence="1" id="KW-0863">Zinc-finger</keyword>
<dbReference type="Proteomes" id="UP001295684">
    <property type="component" value="Unassembled WGS sequence"/>
</dbReference>
<keyword evidence="5" id="KW-1185">Reference proteome</keyword>
<name>A0AAD2D4R2_EUPCR</name>
<dbReference type="InterPro" id="IPR015421">
    <property type="entry name" value="PyrdxlP-dep_Trfase_major"/>
</dbReference>
<keyword evidence="1" id="KW-0479">Metal-binding</keyword>
<protein>
    <recommendedName>
        <fullName evidence="3">C2H2-type domain-containing protein</fullName>
    </recommendedName>
</protein>
<dbReference type="InterPro" id="IPR036236">
    <property type="entry name" value="Znf_C2H2_sf"/>
</dbReference>
<dbReference type="PROSITE" id="PS50157">
    <property type="entry name" value="ZINC_FINGER_C2H2_2"/>
    <property type="match status" value="1"/>
</dbReference>
<evidence type="ECO:0000313" key="4">
    <source>
        <dbReference type="EMBL" id="CAI2380317.1"/>
    </source>
</evidence>
<dbReference type="PANTHER" id="PTHR43686">
    <property type="entry name" value="SULFURTRANSFERASE-RELATED"/>
    <property type="match status" value="1"/>
</dbReference>
<dbReference type="InterPro" id="IPR015422">
    <property type="entry name" value="PyrdxlP-dep_Trfase_small"/>
</dbReference>
<proteinExistence type="predicted"/>
<feature type="region of interest" description="Disordered" evidence="2">
    <location>
        <begin position="689"/>
        <end position="713"/>
    </location>
</feature>
<evidence type="ECO:0000313" key="5">
    <source>
        <dbReference type="Proteomes" id="UP001295684"/>
    </source>
</evidence>
<feature type="compositionally biased region" description="Basic and acidic residues" evidence="2">
    <location>
        <begin position="689"/>
        <end position="707"/>
    </location>
</feature>
<keyword evidence="1" id="KW-0862">Zinc</keyword>
<organism evidence="4 5">
    <name type="scientific">Euplotes crassus</name>
    <dbReference type="NCBI Taxonomy" id="5936"/>
    <lineage>
        <taxon>Eukaryota</taxon>
        <taxon>Sar</taxon>
        <taxon>Alveolata</taxon>
        <taxon>Ciliophora</taxon>
        <taxon>Intramacronucleata</taxon>
        <taxon>Spirotrichea</taxon>
        <taxon>Hypotrichia</taxon>
        <taxon>Euplotida</taxon>
        <taxon>Euplotidae</taxon>
        <taxon>Moneuplotes</taxon>
    </lineage>
</organism>
<dbReference type="Gene3D" id="3.40.50.620">
    <property type="entry name" value="HUPs"/>
    <property type="match status" value="1"/>
</dbReference>
<dbReference type="PANTHER" id="PTHR43686:SF1">
    <property type="entry name" value="AMINOTRAN_5 DOMAIN-CONTAINING PROTEIN"/>
    <property type="match status" value="1"/>
</dbReference>
<dbReference type="AlphaFoldDB" id="A0AAD2D4R2"/>
<evidence type="ECO:0000259" key="3">
    <source>
        <dbReference type="PROSITE" id="PS50157"/>
    </source>
</evidence>
<dbReference type="InterPro" id="IPR013087">
    <property type="entry name" value="Znf_C2H2_type"/>
</dbReference>
<dbReference type="GO" id="GO:0008270">
    <property type="term" value="F:zinc ion binding"/>
    <property type="evidence" value="ECO:0007669"/>
    <property type="project" value="UniProtKB-KW"/>
</dbReference>
<dbReference type="PROSITE" id="PS00028">
    <property type="entry name" value="ZINC_FINGER_C2H2_1"/>
    <property type="match status" value="1"/>
</dbReference>
<dbReference type="Gene3D" id="3.40.640.10">
    <property type="entry name" value="Type I PLP-dependent aspartate aminotransferase-like (Major domain)"/>
    <property type="match status" value="1"/>
</dbReference>
<dbReference type="Pfam" id="PF01171">
    <property type="entry name" value="ATP_bind_3"/>
    <property type="match status" value="1"/>
</dbReference>
<dbReference type="CDD" id="cd24138">
    <property type="entry name" value="TtcA-like"/>
    <property type="match status" value="1"/>
</dbReference>
<reference evidence="4" key="1">
    <citation type="submission" date="2023-07" db="EMBL/GenBank/DDBJ databases">
        <authorList>
            <consortium name="AG Swart"/>
            <person name="Singh M."/>
            <person name="Singh A."/>
            <person name="Seah K."/>
            <person name="Emmerich C."/>
        </authorList>
    </citation>
    <scope>NUCLEOTIDE SEQUENCE</scope>
    <source>
        <strain evidence="4">DP1</strain>
    </source>
</reference>
<evidence type="ECO:0000256" key="1">
    <source>
        <dbReference type="PROSITE-ProRule" id="PRU00042"/>
    </source>
</evidence>
<gene>
    <name evidence="4" type="ORF">ECRASSUSDP1_LOCUS21751</name>
</gene>
<accession>A0AAD2D4R2</accession>
<dbReference type="EMBL" id="CAMPGE010022268">
    <property type="protein sequence ID" value="CAI2380317.1"/>
    <property type="molecule type" value="Genomic_DNA"/>
</dbReference>
<evidence type="ECO:0000256" key="2">
    <source>
        <dbReference type="SAM" id="MobiDB-lite"/>
    </source>
</evidence>
<dbReference type="SUPFAM" id="SSF53383">
    <property type="entry name" value="PLP-dependent transferases"/>
    <property type="match status" value="2"/>
</dbReference>
<dbReference type="InterPro" id="IPR011063">
    <property type="entry name" value="TilS/TtcA_N"/>
</dbReference>
<sequence>MESVHARPEDVPLQDTFETKEKLLKYIRDGVIGKDVQIRTPYGMKPLHYCDYTASGRSLSFIEDYIRDQILPIYANTHTLNSRTAKQTIYSREEARDIIKRCVNGNERDAVIFNGTGSTGAVNHLVKSLDIRYKKDGVEHHTEGCADNFCQVNRWKTLDCTLCNMSFSNQGFYEDHEKSEIHQKSYAKYKETHQIKFTEPPVVFVSVMEHNSNYLPWYEKDKDIIIEFVNLDLETGEINYKELEGIISKYQSYNGLKIGTFSAGSNITGILNDVDYISYLMHKAGGLCFIDYAAAAPYVDINVNGKTDRFSRVSQEEAHFCYKDAIFISPHKFVGGPDTPGILVCKKKLLCNNKPIQVGGGIVFFVDKESHMYIRGVEEREEAGTPSIIGVIRAGLSFQLKEQLTPEFIEHKEHEIVQYVNQRFSQMKNIVLLGNNELDKVPIYSFMVRHQGKFLHFHFVGKLLNDLFGIQTRTGCSCAAVYGQQLLGIDLPLARKYKDALCHGHEMLRMGYVRLNFGYFMSQEDIDYILDAIEFVGKYGWMFLPDYTFDKEFAEFYVHADTDHKERNWIGEIDYTSGMIKYKNSNAFINDEAQLPSQEDVFKQAKETLITRILNYRHIYGKSAIDQRNIVDEEYQHLVFFIYPSEVLQDIENIIATHKDLKFEDLEAYITEDIEYASEIPFKPLDYTKKEPSQKEEIKEQSAPEKEDKDEDDWLEEDCLPGMALMDEDEVEQKEEILPIIEPSKEIMKLVGEAIKDFDMIREGDGILVALSGGKDSLSLLNILRYLQKKAPVRFKLGAVTIDPKTVEYDPSPLKGYLKKLGVPYFYEEDNLIERAATSMQNNSICAFCSRMKRGMIYTCARREGYNVIAMGQHLDDLAESFVMSAFNNGTLRTMKAHYTIDSKDLRVIRPLVYCREKIFKSFSESCKLPVITENCPACFSEPKERHRVKLLLAQQEHEIPTIFSSLLNCMRPLMTMNLKDLVRLKDKLSKEDKSKEPEPNFCT</sequence>
<dbReference type="InterPro" id="IPR014729">
    <property type="entry name" value="Rossmann-like_a/b/a_fold"/>
</dbReference>
<dbReference type="InterPro" id="IPR015424">
    <property type="entry name" value="PyrdxlP-dep_Trfase"/>
</dbReference>
<dbReference type="SUPFAM" id="SSF52402">
    <property type="entry name" value="Adenine nucleotide alpha hydrolases-like"/>
    <property type="match status" value="1"/>
</dbReference>
<feature type="domain" description="C2H2-type" evidence="3">
    <location>
        <begin position="158"/>
        <end position="187"/>
    </location>
</feature>
<dbReference type="InterPro" id="IPR000192">
    <property type="entry name" value="Aminotrans_V_dom"/>
</dbReference>
<dbReference type="Gene3D" id="3.90.1150.10">
    <property type="entry name" value="Aspartate Aminotransferase, domain 1"/>
    <property type="match status" value="1"/>
</dbReference>
<dbReference type="SUPFAM" id="SSF57667">
    <property type="entry name" value="beta-beta-alpha zinc fingers"/>
    <property type="match status" value="1"/>
</dbReference>
<dbReference type="Pfam" id="PF00266">
    <property type="entry name" value="Aminotran_5"/>
    <property type="match status" value="1"/>
</dbReference>